<comment type="caution">
    <text evidence="1">The sequence shown here is derived from an EMBL/GenBank/DDBJ whole genome shotgun (WGS) entry which is preliminary data.</text>
</comment>
<accession>T0ZH26</accession>
<reference evidence="1" key="2">
    <citation type="journal article" date="2014" name="ISME J.">
        <title>Microbial stratification in low pH oxic and suboxic macroscopic growths along an acid mine drainage.</title>
        <authorList>
            <person name="Mendez-Garcia C."/>
            <person name="Mesa V."/>
            <person name="Sprenger R.R."/>
            <person name="Richter M."/>
            <person name="Diez M.S."/>
            <person name="Solano J."/>
            <person name="Bargiela R."/>
            <person name="Golyshina O.V."/>
            <person name="Manteca A."/>
            <person name="Ramos J.L."/>
            <person name="Gallego J.R."/>
            <person name="Llorente I."/>
            <person name="Martins Dos Santos V.A."/>
            <person name="Jensen O.N."/>
            <person name="Pelaez A.I."/>
            <person name="Sanchez J."/>
            <person name="Ferrer M."/>
        </authorList>
    </citation>
    <scope>NUCLEOTIDE SEQUENCE</scope>
</reference>
<dbReference type="EMBL" id="AUZY01008044">
    <property type="protein sequence ID" value="EQD47571.1"/>
    <property type="molecule type" value="Genomic_DNA"/>
</dbReference>
<sequence length="109" mass="11970">MGPALNVVMVVRFLGDETHEAVYELSPLGSGQTLDPASSPGRVFVVPVEMIAGISGQDLERAVSNGAWEIYLRYSDVFGDVFHTKHTADPEQPWTVFKKGDRRRGGHSQ</sequence>
<dbReference type="AlphaFoldDB" id="T0ZH26"/>
<evidence type="ECO:0000313" key="1">
    <source>
        <dbReference type="EMBL" id="EQD47571.1"/>
    </source>
</evidence>
<name>T0ZH26_9ZZZZ</name>
<protein>
    <submittedName>
        <fullName evidence="1">Uncharacterized protein</fullName>
    </submittedName>
</protein>
<organism evidence="1">
    <name type="scientific">mine drainage metagenome</name>
    <dbReference type="NCBI Taxonomy" id="410659"/>
    <lineage>
        <taxon>unclassified sequences</taxon>
        <taxon>metagenomes</taxon>
        <taxon>ecological metagenomes</taxon>
    </lineage>
</organism>
<reference evidence="1" key="1">
    <citation type="submission" date="2013-08" db="EMBL/GenBank/DDBJ databases">
        <authorList>
            <person name="Mendez C."/>
            <person name="Richter M."/>
            <person name="Ferrer M."/>
            <person name="Sanchez J."/>
        </authorList>
    </citation>
    <scope>NUCLEOTIDE SEQUENCE</scope>
</reference>
<gene>
    <name evidence="1" type="ORF">B1B_12287</name>
</gene>
<proteinExistence type="predicted"/>